<reference evidence="1 2" key="1">
    <citation type="submission" date="2014-11" db="EMBL/GenBank/DDBJ databases">
        <authorList>
            <person name="Urmite Genomes Urmite Genomes"/>
        </authorList>
    </citation>
    <scope>NUCLEOTIDE SEQUENCE [LARGE SCALE GENOMIC DNA]</scope>
    <source>
        <strain evidence="1 2">Oc5</strain>
    </source>
</reference>
<keyword evidence="2" id="KW-1185">Reference proteome</keyword>
<organism evidence="1 2">
    <name type="scientific">Oceanobacillus oncorhynchi</name>
    <dbReference type="NCBI Taxonomy" id="545501"/>
    <lineage>
        <taxon>Bacteria</taxon>
        <taxon>Bacillati</taxon>
        <taxon>Bacillota</taxon>
        <taxon>Bacilli</taxon>
        <taxon>Bacillales</taxon>
        <taxon>Bacillaceae</taxon>
        <taxon>Oceanobacillus</taxon>
    </lineage>
</organism>
<gene>
    <name evidence="1" type="ORF">BN997_02356</name>
</gene>
<sequence length="181" mass="20927">MRNIFGSVLYLCIFIILSGCVDSHDKAEVGSLDVLEDFIHELNHGDLIIDSDDPEEVIETVDDQLGEYFSGDFSRKVAYQIRNSMEGNPDYEETPENITFFLTNTGDGFRYSQIEASRRKGVSSWLTQDDKIVGTEIRITLPSDIPDQGSKYELYDNITMMKIDNKWYIDDIEYFDERYVQ</sequence>
<protein>
    <submittedName>
        <fullName evidence="1">Uncharacterized protein</fullName>
    </submittedName>
</protein>
<dbReference type="EMBL" id="CDGG01000001">
    <property type="protein sequence ID" value="CEI82488.1"/>
    <property type="molecule type" value="Genomic_DNA"/>
</dbReference>
<evidence type="ECO:0000313" key="1">
    <source>
        <dbReference type="EMBL" id="CEI82488.1"/>
    </source>
</evidence>
<dbReference type="PROSITE" id="PS51257">
    <property type="entry name" value="PROKAR_LIPOPROTEIN"/>
    <property type="match status" value="1"/>
</dbReference>
<proteinExistence type="predicted"/>
<dbReference type="STRING" id="545501.BN997_02356"/>
<accession>A0A0A1MHC2</accession>
<name>A0A0A1MHC2_9BACI</name>
<evidence type="ECO:0000313" key="2">
    <source>
        <dbReference type="Proteomes" id="UP000040453"/>
    </source>
</evidence>
<dbReference type="AlphaFoldDB" id="A0A0A1MHC2"/>
<dbReference type="RefSeq" id="WP_042532347.1">
    <property type="nucleotide sequence ID" value="NZ_CDGG01000001.1"/>
</dbReference>
<dbReference type="Proteomes" id="UP000040453">
    <property type="component" value="Unassembled WGS sequence"/>
</dbReference>